<proteinExistence type="predicted"/>
<dbReference type="AlphaFoldDB" id="A0A0E9PVL9"/>
<sequence length="19" mass="2145">MCQSMGLMRANWSAQAVFI</sequence>
<reference evidence="1" key="2">
    <citation type="journal article" date="2015" name="Fish Shellfish Immunol.">
        <title>Early steps in the European eel (Anguilla anguilla)-Vibrio vulnificus interaction in the gills: Role of the RtxA13 toxin.</title>
        <authorList>
            <person name="Callol A."/>
            <person name="Pajuelo D."/>
            <person name="Ebbesson L."/>
            <person name="Teles M."/>
            <person name="MacKenzie S."/>
            <person name="Amaro C."/>
        </authorList>
    </citation>
    <scope>NUCLEOTIDE SEQUENCE</scope>
</reference>
<evidence type="ECO:0000313" key="1">
    <source>
        <dbReference type="EMBL" id="JAH08549.1"/>
    </source>
</evidence>
<name>A0A0E9PVL9_ANGAN</name>
<organism evidence="1">
    <name type="scientific">Anguilla anguilla</name>
    <name type="common">European freshwater eel</name>
    <name type="synonym">Muraena anguilla</name>
    <dbReference type="NCBI Taxonomy" id="7936"/>
    <lineage>
        <taxon>Eukaryota</taxon>
        <taxon>Metazoa</taxon>
        <taxon>Chordata</taxon>
        <taxon>Craniata</taxon>
        <taxon>Vertebrata</taxon>
        <taxon>Euteleostomi</taxon>
        <taxon>Actinopterygii</taxon>
        <taxon>Neopterygii</taxon>
        <taxon>Teleostei</taxon>
        <taxon>Anguilliformes</taxon>
        <taxon>Anguillidae</taxon>
        <taxon>Anguilla</taxon>
    </lineage>
</organism>
<protein>
    <submittedName>
        <fullName evidence="1">Uncharacterized protein</fullName>
    </submittedName>
</protein>
<dbReference type="EMBL" id="GBXM01100028">
    <property type="protein sequence ID" value="JAH08549.1"/>
    <property type="molecule type" value="Transcribed_RNA"/>
</dbReference>
<reference evidence="1" key="1">
    <citation type="submission" date="2014-11" db="EMBL/GenBank/DDBJ databases">
        <authorList>
            <person name="Amaro Gonzalez C."/>
        </authorList>
    </citation>
    <scope>NUCLEOTIDE SEQUENCE</scope>
</reference>
<accession>A0A0E9PVL9</accession>